<keyword evidence="4" id="KW-0138">CF(0)</keyword>
<evidence type="ECO:0000313" key="13">
    <source>
        <dbReference type="EMBL" id="MBW20176.1"/>
    </source>
</evidence>
<dbReference type="PRINTS" id="PR00123">
    <property type="entry name" value="ATPASEA"/>
</dbReference>
<dbReference type="NCBIfam" id="TIGR01131">
    <property type="entry name" value="ATP_synt_6_or_A"/>
    <property type="match status" value="1"/>
</dbReference>
<dbReference type="SUPFAM" id="SSF81336">
    <property type="entry name" value="F1F0 ATP synthase subunit A"/>
    <property type="match status" value="1"/>
</dbReference>
<evidence type="ECO:0000256" key="1">
    <source>
        <dbReference type="ARBA" id="ARBA00004141"/>
    </source>
</evidence>
<dbReference type="InterPro" id="IPR000568">
    <property type="entry name" value="ATP_synth_F0_asu"/>
</dbReference>
<evidence type="ECO:0000256" key="10">
    <source>
        <dbReference type="ARBA" id="ARBA00023310"/>
    </source>
</evidence>
<evidence type="ECO:0000256" key="2">
    <source>
        <dbReference type="ARBA" id="ARBA00006810"/>
    </source>
</evidence>
<keyword evidence="3" id="KW-0813">Transport</keyword>
<dbReference type="GO" id="GO:0046933">
    <property type="term" value="F:proton-transporting ATP synthase activity, rotational mechanism"/>
    <property type="evidence" value="ECO:0007669"/>
    <property type="project" value="TreeGrafter"/>
</dbReference>
<dbReference type="InterPro" id="IPR035908">
    <property type="entry name" value="F0_ATP_A_sf"/>
</dbReference>
<dbReference type="InterPro" id="IPR023011">
    <property type="entry name" value="ATP_synth_F0_asu_AS"/>
</dbReference>
<dbReference type="CDD" id="cd00310">
    <property type="entry name" value="ATP-synt_Fo_a_6"/>
    <property type="match status" value="1"/>
</dbReference>
<evidence type="ECO:0000256" key="9">
    <source>
        <dbReference type="ARBA" id="ARBA00023136"/>
    </source>
</evidence>
<evidence type="ECO:0000256" key="3">
    <source>
        <dbReference type="ARBA" id="ARBA00022448"/>
    </source>
</evidence>
<geneLocation type="mitochondrion" evidence="13"/>
<keyword evidence="5 12" id="KW-0812">Transmembrane</keyword>
<feature type="transmembrane region" description="Helical" evidence="12">
    <location>
        <begin position="59"/>
        <end position="80"/>
    </location>
</feature>
<evidence type="ECO:0000256" key="12">
    <source>
        <dbReference type="SAM" id="Phobius"/>
    </source>
</evidence>
<dbReference type="Pfam" id="PF00119">
    <property type="entry name" value="ATP-synt_A"/>
    <property type="match status" value="1"/>
</dbReference>
<feature type="transmembrane region" description="Helical" evidence="12">
    <location>
        <begin position="194"/>
        <end position="217"/>
    </location>
</feature>
<feature type="transmembrane region" description="Helical" evidence="12">
    <location>
        <begin position="164"/>
        <end position="187"/>
    </location>
</feature>
<dbReference type="GO" id="GO:0005743">
    <property type="term" value="C:mitochondrial inner membrane"/>
    <property type="evidence" value="ECO:0007669"/>
    <property type="project" value="UniProtKB-SubCell"/>
</dbReference>
<keyword evidence="6" id="KW-0375">Hydrogen ion transport</keyword>
<dbReference type="PANTHER" id="PTHR11410">
    <property type="entry name" value="ATP SYNTHASE SUBUNIT A"/>
    <property type="match status" value="1"/>
</dbReference>
<dbReference type="Gene3D" id="1.20.120.220">
    <property type="entry name" value="ATP synthase, F0 complex, subunit A"/>
    <property type="match status" value="1"/>
</dbReference>
<evidence type="ECO:0000256" key="4">
    <source>
        <dbReference type="ARBA" id="ARBA00022547"/>
    </source>
</evidence>
<evidence type="ECO:0000256" key="5">
    <source>
        <dbReference type="ARBA" id="ARBA00022692"/>
    </source>
</evidence>
<evidence type="ECO:0000256" key="11">
    <source>
        <dbReference type="RuleBase" id="RU004450"/>
    </source>
</evidence>
<comment type="subcellular location">
    <subcellularLocation>
        <location evidence="1">Membrane</location>
        <topology evidence="1">Multi-pass membrane protein</topology>
    </subcellularLocation>
    <subcellularLocation>
        <location evidence="11">Mitochondrion inner membrane</location>
        <topology evidence="11">Multi-pass membrane protein</topology>
    </subcellularLocation>
</comment>
<evidence type="ECO:0000256" key="8">
    <source>
        <dbReference type="ARBA" id="ARBA00023065"/>
    </source>
</evidence>
<organism evidence="13">
    <name type="scientific">Centruroides hentzi</name>
    <dbReference type="NCBI Taxonomy" id="88313"/>
    <lineage>
        <taxon>Eukaryota</taxon>
        <taxon>Metazoa</taxon>
        <taxon>Ecdysozoa</taxon>
        <taxon>Arthropoda</taxon>
        <taxon>Chelicerata</taxon>
        <taxon>Arachnida</taxon>
        <taxon>Scorpiones</taxon>
        <taxon>Buthida</taxon>
        <taxon>Buthoidea</taxon>
        <taxon>Buthidae</taxon>
        <taxon>Centruroides</taxon>
    </lineage>
</organism>
<proteinExistence type="inferred from homology"/>
<dbReference type="InterPro" id="IPR045083">
    <property type="entry name" value="ATP_synth_F0_asu_bact/mt"/>
</dbReference>
<keyword evidence="10" id="KW-0066">ATP synthesis</keyword>
<dbReference type="PROSITE" id="PS00449">
    <property type="entry name" value="ATPASE_A"/>
    <property type="match status" value="1"/>
</dbReference>
<feature type="transmembrane region" description="Helical" evidence="12">
    <location>
        <begin position="20"/>
        <end position="38"/>
    </location>
</feature>
<feature type="transmembrane region" description="Helical" evidence="12">
    <location>
        <begin position="124"/>
        <end position="144"/>
    </location>
</feature>
<dbReference type="EMBL" id="GFWZ01000186">
    <property type="protein sequence ID" value="MBW20176.1"/>
    <property type="molecule type" value="Transcribed_RNA"/>
</dbReference>
<keyword evidence="13" id="KW-0496">Mitochondrion</keyword>
<accession>A0A2I9LP53</accession>
<evidence type="ECO:0000256" key="7">
    <source>
        <dbReference type="ARBA" id="ARBA00022989"/>
    </source>
</evidence>
<reference evidence="13" key="1">
    <citation type="journal article" date="2017" name="Toxicon">
        <title>Venom-gland transcriptomics and venom proteomics of the Hentz striped scorpion (Centruroides hentzi; Buthidae) reveal high toxin diversity in a harmless member of a lethal family.</title>
        <authorList>
            <person name="Ward M.J."/>
            <person name="Ellsworth S.A."/>
            <person name="Rokyta D.R."/>
        </authorList>
    </citation>
    <scope>NUCLEOTIDE SEQUENCE</scope>
    <source>
        <tissue evidence="13">Venom gland</tissue>
    </source>
</reference>
<dbReference type="AlphaFoldDB" id="A0A2I9LP53"/>
<sequence>MMVNLFVVFDPASVMGMHLNWVSVFVGGLFVPLFFWVVPSRYLVVWNIITSGLAKEVGFLFSSYWGGVSLILCSLFWFIVMNNFLGLFPFVFTATSHLLVTLVLAFPFWLSLMLFGWVNKTRYMFAHLVPLGTPVVLMGFMVLIETVSNLIRPITLSVRLAANMIAGHLLIVLLGSAITLSGVMLVCGVSALSLLLLLELAVAFIQSYVFMVLVGLYSAEI</sequence>
<keyword evidence="8" id="KW-0406">Ion transport</keyword>
<comment type="similarity">
    <text evidence="2">Belongs to the ATPase A chain family.</text>
</comment>
<feature type="transmembrane region" description="Helical" evidence="12">
    <location>
        <begin position="86"/>
        <end position="112"/>
    </location>
</feature>
<protein>
    <recommendedName>
        <fullName evidence="11">ATP synthase subunit a</fullName>
    </recommendedName>
</protein>
<keyword evidence="9 12" id="KW-0472">Membrane</keyword>
<dbReference type="GO" id="GO:0045259">
    <property type="term" value="C:proton-transporting ATP synthase complex"/>
    <property type="evidence" value="ECO:0007669"/>
    <property type="project" value="UniProtKB-KW"/>
</dbReference>
<name>A0A2I9LP53_9SCOR</name>
<dbReference type="PANTHER" id="PTHR11410:SF0">
    <property type="entry name" value="ATP SYNTHASE SUBUNIT A"/>
    <property type="match status" value="1"/>
</dbReference>
<keyword evidence="7 12" id="KW-1133">Transmembrane helix</keyword>
<evidence type="ECO:0000256" key="6">
    <source>
        <dbReference type="ARBA" id="ARBA00022781"/>
    </source>
</evidence>